<name>A0A917PS07_9MICO</name>
<dbReference type="Proteomes" id="UP000636956">
    <property type="component" value="Unassembled WGS sequence"/>
</dbReference>
<proteinExistence type="predicted"/>
<comment type="caution">
    <text evidence="1">The sequence shown here is derived from an EMBL/GenBank/DDBJ whole genome shotgun (WGS) entry which is preliminary data.</text>
</comment>
<evidence type="ECO:0000313" key="2">
    <source>
        <dbReference type="Proteomes" id="UP000636956"/>
    </source>
</evidence>
<dbReference type="InterPro" id="IPR036866">
    <property type="entry name" value="RibonucZ/Hydroxyglut_hydro"/>
</dbReference>
<dbReference type="Gene3D" id="3.60.15.10">
    <property type="entry name" value="Ribonuclease Z/Hydroxyacylglutathione hydrolase-like"/>
    <property type="match status" value="1"/>
</dbReference>
<dbReference type="AlphaFoldDB" id="A0A917PS07"/>
<dbReference type="InterPro" id="IPR052159">
    <property type="entry name" value="Competence_DNA_uptake"/>
</dbReference>
<dbReference type="PANTHER" id="PTHR30619">
    <property type="entry name" value="DNA INTERNALIZATION/COMPETENCE PROTEIN COMEC/REC2"/>
    <property type="match status" value="1"/>
</dbReference>
<sequence length="437" mass="47509">MAATSVTIRMYTVGFGDSFLVTVANDRTTWRMLVDCGVHAHGRPRIDGSSREIGETVDTIVSDLLEAAPEGAPPRVDVIVATHRHADHVSGFAEDAWSQVDVGEVWVSFVEDPDDPDAVSLRTEQDESAAAIARATRALAASGRPGSDSSFRAVAEDFAMNAVFEGPNLAAMTRLLGGDGTGFANTPTVRFLPDRNPIRNRIATSVPGATVSVLGPSRDPADLKRMNPPKKDHWLAYADDLDPTVTSAPRPLFAQPYIVDERDIATVIPEGLLEAAKKTRLDYLGSEVDALLAAAAVLERSVNNTSVFFVLDVNGRRLLFVGDSQEGAWRHVLDDPHARAELDHLLFYKIGHHGSHNATPRRFVEEVLDSRREPLYAMLPWGSVKAWDDTIPEPDLITALAGKSAHIVRADDVIDDDAVTSDPGGRWTQVSFTIPER</sequence>
<dbReference type="EMBL" id="BMMD01000019">
    <property type="protein sequence ID" value="GGJ89024.1"/>
    <property type="molecule type" value="Genomic_DNA"/>
</dbReference>
<evidence type="ECO:0000313" key="1">
    <source>
        <dbReference type="EMBL" id="GGJ89024.1"/>
    </source>
</evidence>
<reference evidence="1" key="2">
    <citation type="submission" date="2020-09" db="EMBL/GenBank/DDBJ databases">
        <authorList>
            <person name="Sun Q."/>
            <person name="Zhou Y."/>
        </authorList>
    </citation>
    <scope>NUCLEOTIDE SEQUENCE</scope>
    <source>
        <strain evidence="1">CGMCC 1.8984</strain>
    </source>
</reference>
<protein>
    <recommendedName>
        <fullName evidence="3">MBL fold metallo-hydrolase</fullName>
    </recommendedName>
</protein>
<reference evidence="1" key="1">
    <citation type="journal article" date="2014" name="Int. J. Syst. Evol. Microbiol.">
        <title>Complete genome sequence of Corynebacterium casei LMG S-19264T (=DSM 44701T), isolated from a smear-ripened cheese.</title>
        <authorList>
            <consortium name="US DOE Joint Genome Institute (JGI-PGF)"/>
            <person name="Walter F."/>
            <person name="Albersmeier A."/>
            <person name="Kalinowski J."/>
            <person name="Ruckert C."/>
        </authorList>
    </citation>
    <scope>NUCLEOTIDE SEQUENCE</scope>
    <source>
        <strain evidence="1">CGMCC 1.8984</strain>
    </source>
</reference>
<keyword evidence="2" id="KW-1185">Reference proteome</keyword>
<evidence type="ECO:0008006" key="3">
    <source>
        <dbReference type="Google" id="ProtNLM"/>
    </source>
</evidence>
<dbReference type="SUPFAM" id="SSF56281">
    <property type="entry name" value="Metallo-hydrolase/oxidoreductase"/>
    <property type="match status" value="1"/>
</dbReference>
<accession>A0A917PS07</accession>
<organism evidence="1 2">
    <name type="scientific">Agromyces bauzanensis</name>
    <dbReference type="NCBI Taxonomy" id="1308924"/>
    <lineage>
        <taxon>Bacteria</taxon>
        <taxon>Bacillati</taxon>
        <taxon>Actinomycetota</taxon>
        <taxon>Actinomycetes</taxon>
        <taxon>Micrococcales</taxon>
        <taxon>Microbacteriaceae</taxon>
        <taxon>Agromyces</taxon>
    </lineage>
</organism>
<dbReference type="PANTHER" id="PTHR30619:SF1">
    <property type="entry name" value="RECOMBINATION PROTEIN 2"/>
    <property type="match status" value="1"/>
</dbReference>
<gene>
    <name evidence="1" type="ORF">GCM10011372_29520</name>
</gene>
<dbReference type="RefSeq" id="WP_188744175.1">
    <property type="nucleotide sequence ID" value="NZ_BAABFW010000005.1"/>
</dbReference>